<dbReference type="OrthoDB" id="408631at2759"/>
<evidence type="ECO:0000313" key="4">
    <source>
        <dbReference type="EMBL" id="KAF2691464.1"/>
    </source>
</evidence>
<dbReference type="PANTHER" id="PTHR43142">
    <property type="entry name" value="CARBOXYLIC ESTER HYDROLASE"/>
    <property type="match status" value="1"/>
</dbReference>
<keyword evidence="2 4" id="KW-0378">Hydrolase</keyword>
<dbReference type="Proteomes" id="UP000799291">
    <property type="component" value="Unassembled WGS sequence"/>
</dbReference>
<proteinExistence type="inferred from homology"/>
<organism evidence="4 5">
    <name type="scientific">Lentithecium fluviatile CBS 122367</name>
    <dbReference type="NCBI Taxonomy" id="1168545"/>
    <lineage>
        <taxon>Eukaryota</taxon>
        <taxon>Fungi</taxon>
        <taxon>Dikarya</taxon>
        <taxon>Ascomycota</taxon>
        <taxon>Pezizomycotina</taxon>
        <taxon>Dothideomycetes</taxon>
        <taxon>Pleosporomycetidae</taxon>
        <taxon>Pleosporales</taxon>
        <taxon>Massarineae</taxon>
        <taxon>Lentitheciaceae</taxon>
        <taxon>Lentithecium</taxon>
    </lineage>
</organism>
<dbReference type="Pfam" id="PF00135">
    <property type="entry name" value="COesterase"/>
    <property type="match status" value="1"/>
</dbReference>
<feature type="domain" description="Carboxylesterase type B" evidence="3">
    <location>
        <begin position="49"/>
        <end position="465"/>
    </location>
</feature>
<dbReference type="GO" id="GO:0016787">
    <property type="term" value="F:hydrolase activity"/>
    <property type="evidence" value="ECO:0007669"/>
    <property type="project" value="UniProtKB-KW"/>
</dbReference>
<dbReference type="InterPro" id="IPR029058">
    <property type="entry name" value="AB_hydrolase_fold"/>
</dbReference>
<sequence>MPPNTFSQTKIKESIVPKKLSTLLAIALVTLYPNTTTAGPHLYIPPNGGTIDASSPGPACAQMRDAIPPFFVSTPGISEDCLTLYIARPTRTKGGDKLPVVVWVSGGGLIKKWSEDAHSDPEKLLQLSTTLNKPKEGSLNVGMRDQRVAFEWIKERIEAFGGNKERITAFGLSSGRTTTSIQLMVGPPGTALNMSRWEAAEAHMRAVANMVHCSGEGDTETLECLRDVPMERLLESVVGYAQKNFPPLGLFTFISSGAKFAKGIPMVFSWNQDDGATNAGPPYLIQTEADMIAPIARFTTFLKPADCTALFTHYPASDFTQDTANYEASKAPSDPVVSVHFFRLSRILRDLLFTCSSVDFGMEMTRQSRMAKGVDREWNSVRLYTLNSTMLTPLLKAGGMPHASVIHGSDTNYIFNGVLLEGNISSADQQLSREFATYFLNFAYIGDPNEERVEEDDAWPPAFSTDMDLVVDDEPRELNIRVVRGMYGTGMVGLRKYPPEMPLMDGIEEQVNSEHVVFGATGLRDGEMRKGRLEGEKFVSEMSI</sequence>
<name>A0A6G1JLN8_9PLEO</name>
<protein>
    <submittedName>
        <fullName evidence="4">Alpha/beta-hydrolase</fullName>
    </submittedName>
</protein>
<reference evidence="4" key="1">
    <citation type="journal article" date="2020" name="Stud. Mycol.">
        <title>101 Dothideomycetes genomes: a test case for predicting lifestyles and emergence of pathogens.</title>
        <authorList>
            <person name="Haridas S."/>
            <person name="Albert R."/>
            <person name="Binder M."/>
            <person name="Bloem J."/>
            <person name="Labutti K."/>
            <person name="Salamov A."/>
            <person name="Andreopoulos B."/>
            <person name="Baker S."/>
            <person name="Barry K."/>
            <person name="Bills G."/>
            <person name="Bluhm B."/>
            <person name="Cannon C."/>
            <person name="Castanera R."/>
            <person name="Culley D."/>
            <person name="Daum C."/>
            <person name="Ezra D."/>
            <person name="Gonzalez J."/>
            <person name="Henrissat B."/>
            <person name="Kuo A."/>
            <person name="Liang C."/>
            <person name="Lipzen A."/>
            <person name="Lutzoni F."/>
            <person name="Magnuson J."/>
            <person name="Mondo S."/>
            <person name="Nolan M."/>
            <person name="Ohm R."/>
            <person name="Pangilinan J."/>
            <person name="Park H.-J."/>
            <person name="Ramirez L."/>
            <person name="Alfaro M."/>
            <person name="Sun H."/>
            <person name="Tritt A."/>
            <person name="Yoshinaga Y."/>
            <person name="Zwiers L.-H."/>
            <person name="Turgeon B."/>
            <person name="Goodwin S."/>
            <person name="Spatafora J."/>
            <person name="Crous P."/>
            <person name="Grigoriev I."/>
        </authorList>
    </citation>
    <scope>NUCLEOTIDE SEQUENCE</scope>
    <source>
        <strain evidence="4">CBS 122367</strain>
    </source>
</reference>
<evidence type="ECO:0000259" key="3">
    <source>
        <dbReference type="Pfam" id="PF00135"/>
    </source>
</evidence>
<evidence type="ECO:0000256" key="1">
    <source>
        <dbReference type="ARBA" id="ARBA00005964"/>
    </source>
</evidence>
<dbReference type="Gene3D" id="3.40.50.1820">
    <property type="entry name" value="alpha/beta hydrolase"/>
    <property type="match status" value="1"/>
</dbReference>
<dbReference type="EMBL" id="MU005569">
    <property type="protein sequence ID" value="KAF2691464.1"/>
    <property type="molecule type" value="Genomic_DNA"/>
</dbReference>
<accession>A0A6G1JLN8</accession>
<dbReference type="AlphaFoldDB" id="A0A6G1JLN8"/>
<comment type="similarity">
    <text evidence="1">Belongs to the type-B carboxylesterase/lipase family.</text>
</comment>
<keyword evidence="5" id="KW-1185">Reference proteome</keyword>
<dbReference type="PANTHER" id="PTHR43142:SF1">
    <property type="entry name" value="CARBOXYLIC ESTER HYDROLASE"/>
    <property type="match status" value="1"/>
</dbReference>
<evidence type="ECO:0000256" key="2">
    <source>
        <dbReference type="ARBA" id="ARBA00022801"/>
    </source>
</evidence>
<dbReference type="SUPFAM" id="SSF53474">
    <property type="entry name" value="alpha/beta-Hydrolases"/>
    <property type="match status" value="1"/>
</dbReference>
<dbReference type="InterPro" id="IPR002018">
    <property type="entry name" value="CarbesteraseB"/>
</dbReference>
<evidence type="ECO:0000313" key="5">
    <source>
        <dbReference type="Proteomes" id="UP000799291"/>
    </source>
</evidence>
<gene>
    <name evidence="4" type="ORF">K458DRAFT_437923</name>
</gene>